<evidence type="ECO:0000313" key="2">
    <source>
        <dbReference type="Proteomes" id="UP000504634"/>
    </source>
</evidence>
<accession>A0A6J2UK52</accession>
<dbReference type="GeneID" id="115634162"/>
<proteinExistence type="predicted"/>
<gene>
    <name evidence="3" type="primary">LOC115634162</name>
</gene>
<sequence length="120" mass="14311">MPTMLSTGLLRTTIIEATKSPFGSKTRLQHNEAHRSGESLDSLGNQRKQTKLQQFIYSQRGEQNPEYHHAPRCYVKNFMKYQNDLEKHGQELRVNRIIHSNPRYRWADFRRRMVYGIYDI</sequence>
<reference evidence="3" key="1">
    <citation type="submission" date="2025-08" db="UniProtKB">
        <authorList>
            <consortium name="RefSeq"/>
        </authorList>
    </citation>
    <scope>IDENTIFICATION</scope>
    <source>
        <strain evidence="3">11010-0011.00</strain>
        <tissue evidence="3">Whole body</tissue>
    </source>
</reference>
<dbReference type="AlphaFoldDB" id="A0A6J2UK52"/>
<dbReference type="RefSeq" id="XP_030387602.1">
    <property type="nucleotide sequence ID" value="XM_030531742.1"/>
</dbReference>
<organism evidence="2 3">
    <name type="scientific">Drosophila lebanonensis</name>
    <name type="common">Fruit fly</name>
    <name type="synonym">Scaptodrosophila lebanonensis</name>
    <dbReference type="NCBI Taxonomy" id="7225"/>
    <lineage>
        <taxon>Eukaryota</taxon>
        <taxon>Metazoa</taxon>
        <taxon>Ecdysozoa</taxon>
        <taxon>Arthropoda</taxon>
        <taxon>Hexapoda</taxon>
        <taxon>Insecta</taxon>
        <taxon>Pterygota</taxon>
        <taxon>Neoptera</taxon>
        <taxon>Endopterygota</taxon>
        <taxon>Diptera</taxon>
        <taxon>Brachycera</taxon>
        <taxon>Muscomorpha</taxon>
        <taxon>Ephydroidea</taxon>
        <taxon>Drosophilidae</taxon>
        <taxon>Scaptodrosophila</taxon>
    </lineage>
</organism>
<dbReference type="OrthoDB" id="7825903at2759"/>
<feature type="compositionally biased region" description="Basic and acidic residues" evidence="1">
    <location>
        <begin position="29"/>
        <end position="38"/>
    </location>
</feature>
<name>A0A6J2UK52_DROLE</name>
<evidence type="ECO:0000256" key="1">
    <source>
        <dbReference type="SAM" id="MobiDB-lite"/>
    </source>
</evidence>
<keyword evidence="2" id="KW-1185">Reference proteome</keyword>
<dbReference type="Proteomes" id="UP000504634">
    <property type="component" value="Unplaced"/>
</dbReference>
<evidence type="ECO:0000313" key="3">
    <source>
        <dbReference type="RefSeq" id="XP_030387602.1"/>
    </source>
</evidence>
<protein>
    <submittedName>
        <fullName evidence="3">Uncharacterized protein LOC115634162</fullName>
    </submittedName>
</protein>
<feature type="region of interest" description="Disordered" evidence="1">
    <location>
        <begin position="22"/>
        <end position="45"/>
    </location>
</feature>